<name>A0A9E7SU48_9CAUD</name>
<protein>
    <submittedName>
        <fullName evidence="1">Uncharacterized protein</fullName>
    </submittedName>
</protein>
<reference evidence="1" key="1">
    <citation type="submission" date="2022-04" db="EMBL/GenBank/DDBJ databases">
        <authorList>
            <person name="Friedrich I."/>
            <person name="Schneider D."/>
            <person name="Poehlein A."/>
            <person name="Hertel R."/>
            <person name="Daniel R."/>
        </authorList>
    </citation>
    <scope>NUCLEOTIDE SEQUENCE</scope>
</reference>
<keyword evidence="2" id="KW-1185">Reference proteome</keyword>
<dbReference type="Proteomes" id="UP001056634">
    <property type="component" value="Segment"/>
</dbReference>
<sequence>MAHIFNDSLDSHAAVADLARKWDAAPTTSQTLSTTTGRLGGVSLIGSTVTAQGILSKALPTPHCGVGQDTLFLSASIYMLSTPSNLRHLMSAVNTGPSSTTGSNPAGTLDTWVCVGINNTGQLVLLRNNTVIATADMPLALGAWLRVEMRVANIDDTGGTAEIRLNGATVIDFTGDLYQAGAKSIYSASFHTNGSWRLDDPQIHNSAGSTMNGFLGDLVMETIRPTGPGTTTQSTPTGAATAWQAVSEVVPNNDTSYAAISAVGSKDTYVYGDLSAGAAAATVHAVVATMTARTPGMSPRKIAPVARLAGTEADGAPQAVLIEMTNAYRAEQTVLPRPGGGAWTAAEVNAAEFGWKVTQ</sequence>
<evidence type="ECO:0000313" key="2">
    <source>
        <dbReference type="Proteomes" id="UP001056634"/>
    </source>
</evidence>
<dbReference type="EMBL" id="ON529851">
    <property type="protein sequence ID" value="UTC29062.1"/>
    <property type="molecule type" value="Genomic_DNA"/>
</dbReference>
<proteinExistence type="predicted"/>
<accession>A0A9E7SU48</accession>
<organism evidence="1 2">
    <name type="scientific">Brevundimonas phage vB_BpoS-Marchewka</name>
    <dbReference type="NCBI Taxonomy" id="2948604"/>
    <lineage>
        <taxon>Viruses</taxon>
        <taxon>Duplodnaviria</taxon>
        <taxon>Heunggongvirae</taxon>
        <taxon>Uroviricota</taxon>
        <taxon>Caudoviricetes</taxon>
        <taxon>Jeanschmidtviridae</taxon>
        <taxon>Marchewkavirus</taxon>
        <taxon>Marchewkavirus marchewka</taxon>
    </lineage>
</organism>
<gene>
    <name evidence="1" type="ORF">MARCHEWKA_05530</name>
</gene>
<evidence type="ECO:0000313" key="1">
    <source>
        <dbReference type="EMBL" id="UTC29062.1"/>
    </source>
</evidence>